<dbReference type="AlphaFoldDB" id="X1LMP1"/>
<protein>
    <submittedName>
        <fullName evidence="1">Uncharacterized protein</fullName>
    </submittedName>
</protein>
<feature type="non-terminal residue" evidence="1">
    <location>
        <position position="34"/>
    </location>
</feature>
<organism evidence="1">
    <name type="scientific">marine sediment metagenome</name>
    <dbReference type="NCBI Taxonomy" id="412755"/>
    <lineage>
        <taxon>unclassified sequences</taxon>
        <taxon>metagenomes</taxon>
        <taxon>ecological metagenomes</taxon>
    </lineage>
</organism>
<accession>X1LMP1</accession>
<sequence>MTFTSFFALVLGKGFGLKDRGLLQDILNYRRLGR</sequence>
<dbReference type="EMBL" id="BARV01004773">
    <property type="protein sequence ID" value="GAI07081.1"/>
    <property type="molecule type" value="Genomic_DNA"/>
</dbReference>
<comment type="caution">
    <text evidence="1">The sequence shown here is derived from an EMBL/GenBank/DDBJ whole genome shotgun (WGS) entry which is preliminary data.</text>
</comment>
<name>X1LMP1_9ZZZZ</name>
<gene>
    <name evidence="1" type="ORF">S06H3_10345</name>
</gene>
<reference evidence="1" key="1">
    <citation type="journal article" date="2014" name="Front. Microbiol.">
        <title>High frequency of phylogenetically diverse reductive dehalogenase-homologous genes in deep subseafloor sedimentary metagenomes.</title>
        <authorList>
            <person name="Kawai M."/>
            <person name="Futagami T."/>
            <person name="Toyoda A."/>
            <person name="Takaki Y."/>
            <person name="Nishi S."/>
            <person name="Hori S."/>
            <person name="Arai W."/>
            <person name="Tsubouchi T."/>
            <person name="Morono Y."/>
            <person name="Uchiyama I."/>
            <person name="Ito T."/>
            <person name="Fujiyama A."/>
            <person name="Inagaki F."/>
            <person name="Takami H."/>
        </authorList>
    </citation>
    <scope>NUCLEOTIDE SEQUENCE</scope>
    <source>
        <strain evidence="1">Expedition CK06-06</strain>
    </source>
</reference>
<evidence type="ECO:0000313" key="1">
    <source>
        <dbReference type="EMBL" id="GAI07081.1"/>
    </source>
</evidence>
<proteinExistence type="predicted"/>